<organism evidence="2 3">
    <name type="scientific">Agrobacterium rubi</name>
    <dbReference type="NCBI Taxonomy" id="28099"/>
    <lineage>
        <taxon>Bacteria</taxon>
        <taxon>Pseudomonadati</taxon>
        <taxon>Pseudomonadota</taxon>
        <taxon>Alphaproteobacteria</taxon>
        <taxon>Hyphomicrobiales</taxon>
        <taxon>Rhizobiaceae</taxon>
        <taxon>Rhizobium/Agrobacterium group</taxon>
        <taxon>Agrobacterium</taxon>
    </lineage>
</organism>
<dbReference type="Proteomes" id="UP000663912">
    <property type="component" value="Chromosome 2"/>
</dbReference>
<evidence type="ECO:0000313" key="1">
    <source>
        <dbReference type="EMBL" id="NTF39188.1"/>
    </source>
</evidence>
<evidence type="ECO:0000313" key="4">
    <source>
        <dbReference type="Proteomes" id="UP000822331"/>
    </source>
</evidence>
<name>A0AAE7R7T5_9HYPH</name>
<dbReference type="AlphaFoldDB" id="A0AAE7R7T5"/>
<evidence type="ECO:0000313" key="2">
    <source>
        <dbReference type="EMBL" id="QTG02836.1"/>
    </source>
</evidence>
<sequence>MLERTVRRPVNSSDVPLILPAISADRSVYKFTPFIGLVLLLRAPDIVIWRGGGSSWLTNPSL</sequence>
<protein>
    <submittedName>
        <fullName evidence="2">Uncharacterized protein</fullName>
    </submittedName>
</protein>
<keyword evidence="4" id="KW-1185">Reference proteome</keyword>
<dbReference type="Proteomes" id="UP000822331">
    <property type="component" value="Unassembled WGS sequence"/>
</dbReference>
<dbReference type="EMBL" id="CP049207">
    <property type="protein sequence ID" value="QTG02836.1"/>
    <property type="molecule type" value="Genomic_DNA"/>
</dbReference>
<accession>A0AAE7R7T5</accession>
<gene>
    <name evidence="1" type="ORF">G6L72_21020</name>
    <name evidence="2" type="ORF">G6M88_20925</name>
</gene>
<evidence type="ECO:0000313" key="3">
    <source>
        <dbReference type="Proteomes" id="UP000663912"/>
    </source>
</evidence>
<dbReference type="EMBL" id="JAAMCP010000012">
    <property type="protein sequence ID" value="NTF39188.1"/>
    <property type="molecule type" value="Genomic_DNA"/>
</dbReference>
<reference evidence="2" key="2">
    <citation type="submission" date="2020-02" db="EMBL/GenBank/DDBJ databases">
        <title>Unexpected conservation and global transmission of agrobacterial virulence plasmids.</title>
        <authorList>
            <person name="Weisberg A.J."/>
            <person name="Davis E.W. II"/>
            <person name="Tabima J.R."/>
            <person name="Belcher M.S."/>
            <person name="Miller M."/>
            <person name="Kuo C.-H."/>
            <person name="Loper J.E."/>
            <person name="Grunwald N.J."/>
            <person name="Putnam M.L."/>
            <person name="Chang J.H."/>
        </authorList>
    </citation>
    <scope>NUCLEOTIDE SEQUENCE</scope>
    <source>
        <strain evidence="2">W2/73</strain>
    </source>
</reference>
<proteinExistence type="predicted"/>
<reference evidence="1 4" key="1">
    <citation type="journal article" date="2020" name="Science">
        <title>Unexpected conservation and global transmission of agrobacterial virulence plasmids.</title>
        <authorList>
            <person name="Weisberg A.J."/>
            <person name="Davis E.W. 2nd"/>
            <person name="Tabima J."/>
            <person name="Belcher M.S."/>
            <person name="Miller M."/>
            <person name="Kuo C.H."/>
            <person name="Loper J.E."/>
            <person name="Grunwald N.J."/>
            <person name="Putnam M.L."/>
            <person name="Chang J.H."/>
        </authorList>
    </citation>
    <scope>NUCLEOTIDE SEQUENCE [LARGE SCALE GENOMIC DNA]</scope>
    <source>
        <strain evidence="1 4">A19/93</strain>
    </source>
</reference>
<dbReference type="RefSeq" id="WP_141680658.1">
    <property type="nucleotide sequence ID" value="NZ_CP049207.1"/>
</dbReference>
<dbReference type="KEGG" id="arui:G6M88_20925"/>